<gene>
    <name evidence="2" type="ORF">MYCIT1_LOCUS13264</name>
</gene>
<evidence type="ECO:0000256" key="1">
    <source>
        <dbReference type="SAM" id="MobiDB-lite"/>
    </source>
</evidence>
<feature type="region of interest" description="Disordered" evidence="1">
    <location>
        <begin position="1"/>
        <end position="32"/>
    </location>
</feature>
<dbReference type="AlphaFoldDB" id="A0AAD2Q2P9"/>
<sequence length="76" mass="8265">MGKEQQLPMSHVAEERSAGVAPRREGGEGAAIDPARVVRQVQQAVERGIVVRELGAFRDTSDLCCRGICTLFVRIS</sequence>
<evidence type="ECO:0000313" key="2">
    <source>
        <dbReference type="EMBL" id="CAK5269498.1"/>
    </source>
</evidence>
<comment type="caution">
    <text evidence="2">The sequence shown here is derived from an EMBL/GenBank/DDBJ whole genome shotgun (WGS) entry which is preliminary data.</text>
</comment>
<evidence type="ECO:0000313" key="3">
    <source>
        <dbReference type="Proteomes" id="UP001295794"/>
    </source>
</evidence>
<proteinExistence type="predicted"/>
<keyword evidence="3" id="KW-1185">Reference proteome</keyword>
<organism evidence="2 3">
    <name type="scientific">Mycena citricolor</name>
    <dbReference type="NCBI Taxonomy" id="2018698"/>
    <lineage>
        <taxon>Eukaryota</taxon>
        <taxon>Fungi</taxon>
        <taxon>Dikarya</taxon>
        <taxon>Basidiomycota</taxon>
        <taxon>Agaricomycotina</taxon>
        <taxon>Agaricomycetes</taxon>
        <taxon>Agaricomycetidae</taxon>
        <taxon>Agaricales</taxon>
        <taxon>Marasmiineae</taxon>
        <taxon>Mycenaceae</taxon>
        <taxon>Mycena</taxon>
    </lineage>
</organism>
<protein>
    <submittedName>
        <fullName evidence="2">Uncharacterized protein</fullName>
    </submittedName>
</protein>
<feature type="compositionally biased region" description="Basic and acidic residues" evidence="1">
    <location>
        <begin position="12"/>
        <end position="27"/>
    </location>
</feature>
<name>A0AAD2Q2P9_9AGAR</name>
<reference evidence="2" key="1">
    <citation type="submission" date="2023-11" db="EMBL/GenBank/DDBJ databases">
        <authorList>
            <person name="De Vega J J."/>
            <person name="De Vega J J."/>
        </authorList>
    </citation>
    <scope>NUCLEOTIDE SEQUENCE</scope>
</reference>
<accession>A0AAD2Q2P9</accession>
<dbReference type="EMBL" id="CAVNYO010000149">
    <property type="protein sequence ID" value="CAK5269498.1"/>
    <property type="molecule type" value="Genomic_DNA"/>
</dbReference>
<dbReference type="Proteomes" id="UP001295794">
    <property type="component" value="Unassembled WGS sequence"/>
</dbReference>